<dbReference type="GO" id="GO:0016491">
    <property type="term" value="F:oxidoreductase activity"/>
    <property type="evidence" value="ECO:0007669"/>
    <property type="project" value="UniProtKB-KW"/>
</dbReference>
<dbReference type="InterPro" id="IPR002347">
    <property type="entry name" value="SDR_fam"/>
</dbReference>
<comment type="similarity">
    <text evidence="1">Belongs to the short-chain dehydrogenases/reductases (SDR) family.</text>
</comment>
<evidence type="ECO:0000256" key="2">
    <source>
        <dbReference type="ARBA" id="ARBA00022857"/>
    </source>
</evidence>
<accession>A0A5S9IQW2</accession>
<dbReference type="KEGG" id="uam:UABAM_04362"/>
<keyword evidence="2" id="KW-0521">NADP</keyword>
<evidence type="ECO:0000256" key="3">
    <source>
        <dbReference type="ARBA" id="ARBA00023002"/>
    </source>
</evidence>
<dbReference type="EMBL" id="AP019860">
    <property type="protein sequence ID" value="BBM85976.1"/>
    <property type="molecule type" value="Genomic_DNA"/>
</dbReference>
<keyword evidence="3" id="KW-0560">Oxidoreductase</keyword>
<reference evidence="4 5" key="1">
    <citation type="submission" date="2019-08" db="EMBL/GenBank/DDBJ databases">
        <title>Complete genome sequence of Candidatus Uab amorphum.</title>
        <authorList>
            <person name="Shiratori T."/>
            <person name="Suzuki S."/>
            <person name="Kakizawa Y."/>
            <person name="Ishida K."/>
        </authorList>
    </citation>
    <scope>NUCLEOTIDE SEQUENCE [LARGE SCALE GENOMIC DNA]</scope>
    <source>
        <strain evidence="4 5">SRT547</strain>
    </source>
</reference>
<evidence type="ECO:0000313" key="5">
    <source>
        <dbReference type="Proteomes" id="UP000326354"/>
    </source>
</evidence>
<proteinExistence type="inferred from homology"/>
<dbReference type="PANTHER" id="PTHR43391:SF14">
    <property type="entry name" value="DEHYDROGENASE_REDUCTASE SDR FAMILY PROTEIN 7-LIKE"/>
    <property type="match status" value="1"/>
</dbReference>
<gene>
    <name evidence="4" type="ORF">UABAM_04362</name>
</gene>
<dbReference type="SUPFAM" id="SSF51735">
    <property type="entry name" value="NAD(P)-binding Rossmann-fold domains"/>
    <property type="match status" value="1"/>
</dbReference>
<keyword evidence="5" id="KW-1185">Reference proteome</keyword>
<evidence type="ECO:0000256" key="1">
    <source>
        <dbReference type="ARBA" id="ARBA00006484"/>
    </source>
</evidence>
<dbReference type="InterPro" id="IPR036291">
    <property type="entry name" value="NAD(P)-bd_dom_sf"/>
</dbReference>
<dbReference type="Pfam" id="PF00106">
    <property type="entry name" value="adh_short"/>
    <property type="match status" value="1"/>
</dbReference>
<evidence type="ECO:0000313" key="4">
    <source>
        <dbReference type="EMBL" id="BBM85976.1"/>
    </source>
</evidence>
<protein>
    <submittedName>
        <fullName evidence="4">Alcohol dehydrogenase</fullName>
    </submittedName>
</protein>
<name>A0A5S9IQW2_UABAM</name>
<dbReference type="Proteomes" id="UP000326354">
    <property type="component" value="Chromosome"/>
</dbReference>
<dbReference type="Gene3D" id="3.40.50.720">
    <property type="entry name" value="NAD(P)-binding Rossmann-like Domain"/>
    <property type="match status" value="1"/>
</dbReference>
<sequence length="235" mass="25920">MSRVLITGVSAGLGRSLAELYMKKAQVYGVSRRRPGLPQIIHQCIDLADLETVAAKLGMLVKNIDALDVVILNAAHMGVVEDLKDTSVDLLREVMAVNVWSNKIICDTLFQQGIHVAQIIAISSGMAENTCRGGNGYALSKLALNRMMAMYALEQQQTHFCTISPGIIDTAMQEYLQEHKGHEKFPILAQLQQAKDQGMMQSPDHVAQRIVGCQSQFLHYPSGSFVSLKEVEECY</sequence>
<dbReference type="AlphaFoldDB" id="A0A5S9IQW2"/>
<organism evidence="4 5">
    <name type="scientific">Uabimicrobium amorphum</name>
    <dbReference type="NCBI Taxonomy" id="2596890"/>
    <lineage>
        <taxon>Bacteria</taxon>
        <taxon>Pseudomonadati</taxon>
        <taxon>Planctomycetota</taxon>
        <taxon>Candidatus Uabimicrobiia</taxon>
        <taxon>Candidatus Uabimicrobiales</taxon>
        <taxon>Candidatus Uabimicrobiaceae</taxon>
        <taxon>Candidatus Uabimicrobium</taxon>
    </lineage>
</organism>
<dbReference type="RefSeq" id="WP_151970057.1">
    <property type="nucleotide sequence ID" value="NZ_AP019860.1"/>
</dbReference>
<dbReference type="PANTHER" id="PTHR43391">
    <property type="entry name" value="RETINOL DEHYDROGENASE-RELATED"/>
    <property type="match status" value="1"/>
</dbReference>
<dbReference type="PRINTS" id="PR00081">
    <property type="entry name" value="GDHRDH"/>
</dbReference>
<dbReference type="OrthoDB" id="9794387at2"/>